<feature type="transmembrane region" description="Helical" evidence="10">
    <location>
        <begin position="128"/>
        <end position="148"/>
    </location>
</feature>
<evidence type="ECO:0000256" key="7">
    <source>
        <dbReference type="ARBA" id="ARBA00022989"/>
    </source>
</evidence>
<reference evidence="11 12" key="1">
    <citation type="submission" date="2022-09" db="EMBL/GenBank/DDBJ databases">
        <title>Enrichment on poylsaccharides allowed isolation of novel metabolic and taxonomic groups of Haloarchaea.</title>
        <authorList>
            <person name="Sorokin D.Y."/>
            <person name="Elcheninov A.G."/>
            <person name="Khizhniak T.V."/>
            <person name="Kolganova T.V."/>
            <person name="Kublanov I.V."/>
        </authorList>
    </citation>
    <scope>NUCLEOTIDE SEQUENCE [LARGE SCALE GENOMIC DNA]</scope>
    <source>
        <strain evidence="11 12">AArc-m2/3/4</strain>
    </source>
</reference>
<keyword evidence="3" id="KW-1003">Cell membrane</keyword>
<sequence length="361" mass="37807">MSAIDTLGRGNTFVRTHPSLSLVFLVGFALGVDLVHGLYTGRIPLENVSRLFWNGLLVGLILGLAGIGLSMTYSILNFANFSHGDLITVGAFSGWSVTYLLAGAGVTEFGTRLLIDANLNVTVLGDPVAVVAGLVLASILTILIALVVDRLVYRPMRDSSGISLLIASIGVALVLRHLVAFVYRAHTRGVTGSERVDILPVLEGTGDVSVNTATLMIVAVALMIGVHLLVQRTKLGTAMRAMADNQDLALITGIPTERVVTWTWILGAGLTGAAGFLIVLERGTLDFNIGWGLLLLIFAAVILGGIGSIYGAIGGGLVIGLTQSLSTIWIPSDFATPAAFSLMILVLLFRPSGLFSGVTTA</sequence>
<comment type="subcellular location">
    <subcellularLocation>
        <location evidence="1">Cell membrane</location>
        <topology evidence="1">Multi-pass membrane protein</topology>
    </subcellularLocation>
</comment>
<evidence type="ECO:0000256" key="6">
    <source>
        <dbReference type="ARBA" id="ARBA00022970"/>
    </source>
</evidence>
<dbReference type="Proteomes" id="UP001320972">
    <property type="component" value="Unassembled WGS sequence"/>
</dbReference>
<dbReference type="EMBL" id="JAOPKB010000001">
    <property type="protein sequence ID" value="MCU4971577.1"/>
    <property type="molecule type" value="Genomic_DNA"/>
</dbReference>
<evidence type="ECO:0000313" key="11">
    <source>
        <dbReference type="EMBL" id="MCU4971577.1"/>
    </source>
</evidence>
<proteinExistence type="inferred from homology"/>
<evidence type="ECO:0000256" key="8">
    <source>
        <dbReference type="ARBA" id="ARBA00023136"/>
    </source>
</evidence>
<keyword evidence="4" id="KW-0997">Cell inner membrane</keyword>
<accession>A0ABT2Q9I9</accession>
<evidence type="ECO:0000313" key="12">
    <source>
        <dbReference type="Proteomes" id="UP001320972"/>
    </source>
</evidence>
<evidence type="ECO:0000256" key="5">
    <source>
        <dbReference type="ARBA" id="ARBA00022692"/>
    </source>
</evidence>
<gene>
    <name evidence="11" type="ORF">OB955_02325</name>
</gene>
<name>A0ABT2Q9I9_9EURY</name>
<comment type="caution">
    <text evidence="11">The sequence shown here is derived from an EMBL/GenBank/DDBJ whole genome shotgun (WGS) entry which is preliminary data.</text>
</comment>
<feature type="transmembrane region" description="Helical" evidence="10">
    <location>
        <begin position="20"/>
        <end position="39"/>
    </location>
</feature>
<dbReference type="PANTHER" id="PTHR11795">
    <property type="entry name" value="BRANCHED-CHAIN AMINO ACID TRANSPORT SYSTEM PERMEASE PROTEIN LIVH"/>
    <property type="match status" value="1"/>
</dbReference>
<dbReference type="InterPro" id="IPR052157">
    <property type="entry name" value="BCAA_transport_permease"/>
</dbReference>
<dbReference type="Pfam" id="PF02653">
    <property type="entry name" value="BPD_transp_2"/>
    <property type="match status" value="1"/>
</dbReference>
<feature type="transmembrane region" description="Helical" evidence="10">
    <location>
        <begin position="160"/>
        <end position="183"/>
    </location>
</feature>
<dbReference type="PANTHER" id="PTHR11795:SF371">
    <property type="entry name" value="HIGH-AFFINITY BRANCHED-CHAIN AMINO ACID TRANSPORT SYSTEM PERMEASE PROTEIN LIVH"/>
    <property type="match status" value="1"/>
</dbReference>
<feature type="transmembrane region" description="Helical" evidence="10">
    <location>
        <begin position="51"/>
        <end position="76"/>
    </location>
</feature>
<feature type="transmembrane region" description="Helical" evidence="10">
    <location>
        <begin position="208"/>
        <end position="230"/>
    </location>
</feature>
<evidence type="ECO:0000256" key="10">
    <source>
        <dbReference type="SAM" id="Phobius"/>
    </source>
</evidence>
<keyword evidence="7 10" id="KW-1133">Transmembrane helix</keyword>
<evidence type="ECO:0000256" key="4">
    <source>
        <dbReference type="ARBA" id="ARBA00022519"/>
    </source>
</evidence>
<protein>
    <submittedName>
        <fullName evidence="11">Branched-chain amino acid ABC transporter permease</fullName>
    </submittedName>
</protein>
<keyword evidence="5 10" id="KW-0812">Transmembrane</keyword>
<evidence type="ECO:0000256" key="3">
    <source>
        <dbReference type="ARBA" id="ARBA00022475"/>
    </source>
</evidence>
<evidence type="ECO:0000256" key="2">
    <source>
        <dbReference type="ARBA" id="ARBA00022448"/>
    </source>
</evidence>
<keyword evidence="2" id="KW-0813">Transport</keyword>
<keyword evidence="12" id="KW-1185">Reference proteome</keyword>
<feature type="transmembrane region" description="Helical" evidence="10">
    <location>
        <begin position="259"/>
        <end position="279"/>
    </location>
</feature>
<feature type="transmembrane region" description="Helical" evidence="10">
    <location>
        <begin position="328"/>
        <end position="349"/>
    </location>
</feature>
<evidence type="ECO:0000256" key="1">
    <source>
        <dbReference type="ARBA" id="ARBA00004651"/>
    </source>
</evidence>
<dbReference type="CDD" id="cd06582">
    <property type="entry name" value="TM_PBP1_LivH_like"/>
    <property type="match status" value="1"/>
</dbReference>
<organism evidence="11 12">
    <name type="scientific">Natronoglomus mannanivorans</name>
    <dbReference type="NCBI Taxonomy" id="2979990"/>
    <lineage>
        <taxon>Archaea</taxon>
        <taxon>Methanobacteriati</taxon>
        <taxon>Methanobacteriota</taxon>
        <taxon>Stenosarchaea group</taxon>
        <taxon>Halobacteria</taxon>
        <taxon>Halobacteriales</taxon>
        <taxon>Natrialbaceae</taxon>
        <taxon>Natronoglomus</taxon>
    </lineage>
</organism>
<dbReference type="InterPro" id="IPR001851">
    <property type="entry name" value="ABC_transp_permease"/>
</dbReference>
<keyword evidence="8 10" id="KW-0472">Membrane</keyword>
<keyword evidence="6" id="KW-0029">Amino-acid transport</keyword>
<evidence type="ECO:0000256" key="9">
    <source>
        <dbReference type="ARBA" id="ARBA00037998"/>
    </source>
</evidence>
<comment type="similarity">
    <text evidence="9">Belongs to the binding-protein-dependent transport system permease family. LivHM subfamily.</text>
</comment>
<dbReference type="RefSeq" id="WP_338006865.1">
    <property type="nucleotide sequence ID" value="NZ_JAOPKB010000001.1"/>
</dbReference>
<feature type="transmembrane region" description="Helical" evidence="10">
    <location>
        <begin position="291"/>
        <end position="321"/>
    </location>
</feature>